<comment type="caution">
    <text evidence="5">The sequence shown here is derived from an EMBL/GenBank/DDBJ whole genome shotgun (WGS) entry which is preliminary data.</text>
</comment>
<gene>
    <name evidence="5" type="ORF">N0F65_010190</name>
</gene>
<evidence type="ECO:0000259" key="4">
    <source>
        <dbReference type="PROSITE" id="PS50089"/>
    </source>
</evidence>
<feature type="coiled-coil region" evidence="2">
    <location>
        <begin position="259"/>
        <end position="286"/>
    </location>
</feature>
<dbReference type="PANTHER" id="PTHR14879">
    <property type="entry name" value="CASPASE REGULATOR, RING FINGER DOMAIN-CONTAINING"/>
    <property type="match status" value="1"/>
</dbReference>
<dbReference type="GO" id="GO:0005634">
    <property type="term" value="C:nucleus"/>
    <property type="evidence" value="ECO:0007669"/>
    <property type="project" value="InterPro"/>
</dbReference>
<dbReference type="PROSITE" id="PS50089">
    <property type="entry name" value="ZF_RING_2"/>
    <property type="match status" value="1"/>
</dbReference>
<evidence type="ECO:0000256" key="3">
    <source>
        <dbReference type="SAM" id="MobiDB-lite"/>
    </source>
</evidence>
<dbReference type="InterPro" id="IPR002487">
    <property type="entry name" value="TF_Kbox"/>
</dbReference>
<dbReference type="Gene3D" id="3.30.40.10">
    <property type="entry name" value="Zinc/RING finger domain, C3HC4 (zinc finger)"/>
    <property type="match status" value="1"/>
</dbReference>
<dbReference type="InterPro" id="IPR051728">
    <property type="entry name" value="RING-FYVE_E3_ubiquitin-ligase"/>
</dbReference>
<keyword evidence="1" id="KW-0862">Zinc</keyword>
<dbReference type="InterPro" id="IPR001841">
    <property type="entry name" value="Znf_RING"/>
</dbReference>
<evidence type="ECO:0000313" key="5">
    <source>
        <dbReference type="EMBL" id="DBA01780.1"/>
    </source>
</evidence>
<sequence length="388" mass="43269">MDSGDEWCLLDNDWAASSGNEAPRQPEPEAEPWMVSTKTIASNSSDCATETEAMSEEDMDVDVAVLLPDGTTTACKLSAQDQLLLLSPEHRRYAETGKTTLEAVRKLAPTQSSIKRAFERQQPQSFVERLRQQMPSRQSSRSVDCTTQVQAFTCEVSVQIGSSTTTLDMSVQTSTTTSDACTQTKDTDLSSLLDQRMTFASQLKDKSHACERLHVENLKLKTQLAASEKTIKRDQFKLSRLMRTLEFTRAQDALSADSQSNLTTELEQLRRENSRLQQHNDQLTGCCSRNALHDMTVDELEALEASLLDGAEAIRTTLRAKYRDAVESQHTPELCIVCQSKPVSVLLLPCRHQVLCSHCALRVTTCPIDRKDIEDKVLTFGLNAYQTP</sequence>
<dbReference type="InterPro" id="IPR013083">
    <property type="entry name" value="Znf_RING/FYVE/PHD"/>
</dbReference>
<reference evidence="5" key="2">
    <citation type="journal article" date="2023" name="Microbiol Resour">
        <title>Decontamination and Annotation of the Draft Genome Sequence of the Oomycete Lagenidium giganteum ARSEF 373.</title>
        <authorList>
            <person name="Morgan W.R."/>
            <person name="Tartar A."/>
        </authorList>
    </citation>
    <scope>NUCLEOTIDE SEQUENCE</scope>
    <source>
        <strain evidence="5">ARSEF 373</strain>
    </source>
</reference>
<dbReference type="GO" id="GO:0008270">
    <property type="term" value="F:zinc ion binding"/>
    <property type="evidence" value="ECO:0007669"/>
    <property type="project" value="UniProtKB-KW"/>
</dbReference>
<organism evidence="5 6">
    <name type="scientific">Lagenidium giganteum</name>
    <dbReference type="NCBI Taxonomy" id="4803"/>
    <lineage>
        <taxon>Eukaryota</taxon>
        <taxon>Sar</taxon>
        <taxon>Stramenopiles</taxon>
        <taxon>Oomycota</taxon>
        <taxon>Peronosporomycetes</taxon>
        <taxon>Pythiales</taxon>
        <taxon>Pythiaceae</taxon>
    </lineage>
</organism>
<protein>
    <recommendedName>
        <fullName evidence="4">RING-type domain-containing protein</fullName>
    </recommendedName>
</protein>
<evidence type="ECO:0000256" key="1">
    <source>
        <dbReference type="PROSITE-ProRule" id="PRU00175"/>
    </source>
</evidence>
<evidence type="ECO:0000313" key="6">
    <source>
        <dbReference type="Proteomes" id="UP001146120"/>
    </source>
</evidence>
<accession>A0AAV2Z7P5</accession>
<name>A0AAV2Z7P5_9STRA</name>
<feature type="region of interest" description="Disordered" evidence="3">
    <location>
        <begin position="1"/>
        <end position="31"/>
    </location>
</feature>
<dbReference type="EMBL" id="DAKRPA010000042">
    <property type="protein sequence ID" value="DBA01780.1"/>
    <property type="molecule type" value="Genomic_DNA"/>
</dbReference>
<feature type="domain" description="RING-type" evidence="4">
    <location>
        <begin position="335"/>
        <end position="370"/>
    </location>
</feature>
<dbReference type="AlphaFoldDB" id="A0AAV2Z7P5"/>
<dbReference type="Pfam" id="PF01486">
    <property type="entry name" value="K-box"/>
    <property type="match status" value="1"/>
</dbReference>
<dbReference type="GO" id="GO:0003700">
    <property type="term" value="F:DNA-binding transcription factor activity"/>
    <property type="evidence" value="ECO:0007669"/>
    <property type="project" value="InterPro"/>
</dbReference>
<keyword evidence="1" id="KW-0863">Zinc-finger</keyword>
<keyword evidence="1" id="KW-0479">Metal-binding</keyword>
<dbReference type="PANTHER" id="PTHR14879:SF5">
    <property type="entry name" value="RING-TYPE DOMAIN-CONTAINING PROTEIN"/>
    <property type="match status" value="1"/>
</dbReference>
<dbReference type="SUPFAM" id="SSF57850">
    <property type="entry name" value="RING/U-box"/>
    <property type="match status" value="1"/>
</dbReference>
<evidence type="ECO:0000256" key="2">
    <source>
        <dbReference type="SAM" id="Coils"/>
    </source>
</evidence>
<reference evidence="5" key="1">
    <citation type="submission" date="2022-11" db="EMBL/GenBank/DDBJ databases">
        <authorList>
            <person name="Morgan W.R."/>
            <person name="Tartar A."/>
        </authorList>
    </citation>
    <scope>NUCLEOTIDE SEQUENCE</scope>
    <source>
        <strain evidence="5">ARSEF 373</strain>
    </source>
</reference>
<dbReference type="Proteomes" id="UP001146120">
    <property type="component" value="Unassembled WGS sequence"/>
</dbReference>
<dbReference type="Pfam" id="PF13920">
    <property type="entry name" value="zf-C3HC4_3"/>
    <property type="match status" value="1"/>
</dbReference>
<keyword evidence="6" id="KW-1185">Reference proteome</keyword>
<proteinExistence type="predicted"/>
<keyword evidence="2" id="KW-0175">Coiled coil</keyword>